<dbReference type="InterPro" id="IPR053031">
    <property type="entry name" value="Cuticle_assoc_protein"/>
</dbReference>
<feature type="non-terminal residue" evidence="7">
    <location>
        <position position="1"/>
    </location>
</feature>
<dbReference type="OrthoDB" id="696193at2759"/>
<evidence type="ECO:0000256" key="3">
    <source>
        <dbReference type="ARBA" id="ARBA00022833"/>
    </source>
</evidence>
<evidence type="ECO:0000256" key="2">
    <source>
        <dbReference type="ARBA" id="ARBA00022771"/>
    </source>
</evidence>
<dbReference type="GO" id="GO:1990837">
    <property type="term" value="F:sequence-specific double-stranded DNA binding"/>
    <property type="evidence" value="ECO:0007669"/>
    <property type="project" value="TreeGrafter"/>
</dbReference>
<dbReference type="PROSITE" id="PS50808">
    <property type="entry name" value="ZF_BED"/>
    <property type="match status" value="1"/>
</dbReference>
<dbReference type="InterPro" id="IPR003656">
    <property type="entry name" value="Znf_BED"/>
</dbReference>
<name>A0A5J9WQ79_9POAL</name>
<dbReference type="GO" id="GO:0005634">
    <property type="term" value="C:nucleus"/>
    <property type="evidence" value="ECO:0007669"/>
    <property type="project" value="TreeGrafter"/>
</dbReference>
<evidence type="ECO:0000259" key="6">
    <source>
        <dbReference type="PROSITE" id="PS50808"/>
    </source>
</evidence>
<dbReference type="AlphaFoldDB" id="A0A5J9WQ79"/>
<keyword evidence="1" id="KW-0479">Metal-binding</keyword>
<dbReference type="Gramene" id="TVU50271">
    <property type="protein sequence ID" value="TVU50271"/>
    <property type="gene ID" value="EJB05_01637"/>
</dbReference>
<dbReference type="PANTHER" id="PTHR34396:SF25">
    <property type="entry name" value="BOUNDARY ELEMENT ASSOCIATED FACTOR"/>
    <property type="match status" value="1"/>
</dbReference>
<evidence type="ECO:0000256" key="1">
    <source>
        <dbReference type="ARBA" id="ARBA00022723"/>
    </source>
</evidence>
<organism evidence="7 8">
    <name type="scientific">Eragrostis curvula</name>
    <name type="common">weeping love grass</name>
    <dbReference type="NCBI Taxonomy" id="38414"/>
    <lineage>
        <taxon>Eukaryota</taxon>
        <taxon>Viridiplantae</taxon>
        <taxon>Streptophyta</taxon>
        <taxon>Embryophyta</taxon>
        <taxon>Tracheophyta</taxon>
        <taxon>Spermatophyta</taxon>
        <taxon>Magnoliopsida</taxon>
        <taxon>Liliopsida</taxon>
        <taxon>Poales</taxon>
        <taxon>Poaceae</taxon>
        <taxon>PACMAD clade</taxon>
        <taxon>Chloridoideae</taxon>
        <taxon>Eragrostideae</taxon>
        <taxon>Eragrostidinae</taxon>
        <taxon>Eragrostis</taxon>
    </lineage>
</organism>
<dbReference type="EMBL" id="RWGY01000002">
    <property type="protein sequence ID" value="TVU50271.1"/>
    <property type="molecule type" value="Genomic_DNA"/>
</dbReference>
<dbReference type="PANTHER" id="PTHR34396">
    <property type="entry name" value="OS03G0264950 PROTEIN-RELATED"/>
    <property type="match status" value="1"/>
</dbReference>
<feature type="compositionally biased region" description="Low complexity" evidence="5">
    <location>
        <begin position="20"/>
        <end position="66"/>
    </location>
</feature>
<dbReference type="GO" id="GO:0006357">
    <property type="term" value="P:regulation of transcription by RNA polymerase II"/>
    <property type="evidence" value="ECO:0007669"/>
    <property type="project" value="TreeGrafter"/>
</dbReference>
<proteinExistence type="predicted"/>
<keyword evidence="2 4" id="KW-0863">Zinc-finger</keyword>
<dbReference type="Proteomes" id="UP000324897">
    <property type="component" value="Chromosome 6"/>
</dbReference>
<comment type="caution">
    <text evidence="7">The sequence shown here is derived from an EMBL/GenBank/DDBJ whole genome shotgun (WGS) entry which is preliminary data.</text>
</comment>
<feature type="region of interest" description="Disordered" evidence="5">
    <location>
        <begin position="1"/>
        <end position="77"/>
    </location>
</feature>
<feature type="domain" description="BED-type" evidence="6">
    <location>
        <begin position="86"/>
        <end position="130"/>
    </location>
</feature>
<dbReference type="SMART" id="SM00614">
    <property type="entry name" value="ZnF_BED"/>
    <property type="match status" value="1"/>
</dbReference>
<dbReference type="GO" id="GO:0008270">
    <property type="term" value="F:zinc ion binding"/>
    <property type="evidence" value="ECO:0007669"/>
    <property type="project" value="UniProtKB-KW"/>
</dbReference>
<feature type="compositionally biased region" description="Acidic residues" evidence="5">
    <location>
        <begin position="68"/>
        <end position="77"/>
    </location>
</feature>
<evidence type="ECO:0000256" key="5">
    <source>
        <dbReference type="SAM" id="MobiDB-lite"/>
    </source>
</evidence>
<reference evidence="7 8" key="1">
    <citation type="journal article" date="2019" name="Sci. Rep.">
        <title>A high-quality genome of Eragrostis curvula grass provides insights into Poaceae evolution and supports new strategies to enhance forage quality.</title>
        <authorList>
            <person name="Carballo J."/>
            <person name="Santos B.A.C.M."/>
            <person name="Zappacosta D."/>
            <person name="Garbus I."/>
            <person name="Selva J.P."/>
            <person name="Gallo C.A."/>
            <person name="Diaz A."/>
            <person name="Albertini E."/>
            <person name="Caccamo M."/>
            <person name="Echenique V."/>
        </authorList>
    </citation>
    <scope>NUCLEOTIDE SEQUENCE [LARGE SCALE GENOMIC DNA]</scope>
    <source>
        <strain evidence="8">cv. Victoria</strain>
        <tissue evidence="7">Leaf</tissue>
    </source>
</reference>
<accession>A0A5J9WQ79</accession>
<evidence type="ECO:0000313" key="8">
    <source>
        <dbReference type="Proteomes" id="UP000324897"/>
    </source>
</evidence>
<protein>
    <recommendedName>
        <fullName evidence="6">BED-type domain-containing protein</fullName>
    </recommendedName>
</protein>
<evidence type="ECO:0000313" key="7">
    <source>
        <dbReference type="EMBL" id="TVU50271.1"/>
    </source>
</evidence>
<sequence>MSAPGRSAAGSQAPRPPRSSTPSTASKRPRSTRSSTPTSSAQATPPSSEAAAMPSPAPAEPTAAASDEGTDVVDIDDDVPVGGKRKLKSDVWLEFERVLVAGKLKAKCSWCQKLLSGTGTSGTSHLRGHLSGCASRQVQLVQVPRTMKEMILSLTYLISSCRRNQKSTQLLFALSWIYI</sequence>
<gene>
    <name evidence="7" type="ORF">EJB05_01637</name>
</gene>
<keyword evidence="8" id="KW-1185">Reference proteome</keyword>
<keyword evidence="3" id="KW-0862">Zinc</keyword>
<evidence type="ECO:0000256" key="4">
    <source>
        <dbReference type="PROSITE-ProRule" id="PRU00027"/>
    </source>
</evidence>